<keyword evidence="6 14" id="KW-0418">Kinase</keyword>
<dbReference type="RefSeq" id="WP_222972985.1">
    <property type="nucleotide sequence ID" value="NZ_JAINVZ010000001.1"/>
</dbReference>
<dbReference type="InterPro" id="IPR017441">
    <property type="entry name" value="Protein_kinase_ATP_BS"/>
</dbReference>
<evidence type="ECO:0000256" key="7">
    <source>
        <dbReference type="ARBA" id="ARBA00022840"/>
    </source>
</evidence>
<evidence type="ECO:0000256" key="8">
    <source>
        <dbReference type="ARBA" id="ARBA00047899"/>
    </source>
</evidence>
<dbReference type="PROSITE" id="PS00108">
    <property type="entry name" value="PROTEIN_KINASE_ST"/>
    <property type="match status" value="1"/>
</dbReference>
<dbReference type="PROSITE" id="PS00107">
    <property type="entry name" value="PROTEIN_KINASE_ATP"/>
    <property type="match status" value="1"/>
</dbReference>
<keyword evidence="3" id="KW-0808">Transferase</keyword>
<evidence type="ECO:0000256" key="11">
    <source>
        <dbReference type="SAM" id="MobiDB-lite"/>
    </source>
</evidence>
<dbReference type="InterPro" id="IPR011009">
    <property type="entry name" value="Kinase-like_dom_sf"/>
</dbReference>
<dbReference type="PANTHER" id="PTHR43289:SF6">
    <property type="entry name" value="SERINE_THREONINE-PROTEIN KINASE NEKL-3"/>
    <property type="match status" value="1"/>
</dbReference>
<dbReference type="InterPro" id="IPR005543">
    <property type="entry name" value="PASTA_dom"/>
</dbReference>
<keyword evidence="15" id="KW-1185">Reference proteome</keyword>
<dbReference type="CDD" id="cd06577">
    <property type="entry name" value="PASTA_pknB"/>
    <property type="match status" value="1"/>
</dbReference>
<dbReference type="SUPFAM" id="SSF56112">
    <property type="entry name" value="Protein kinase-like (PK-like)"/>
    <property type="match status" value="1"/>
</dbReference>
<protein>
    <recommendedName>
        <fullName evidence="1">non-specific serine/threonine protein kinase</fullName>
        <ecNumber evidence="1">2.7.11.1</ecNumber>
    </recommendedName>
</protein>
<feature type="region of interest" description="Disordered" evidence="11">
    <location>
        <begin position="414"/>
        <end position="443"/>
    </location>
</feature>
<gene>
    <name evidence="14" type="ORF">K7472_00875</name>
</gene>
<dbReference type="Gene3D" id="3.30.200.20">
    <property type="entry name" value="Phosphorylase Kinase, domain 1"/>
    <property type="match status" value="1"/>
</dbReference>
<dbReference type="PROSITE" id="PS51178">
    <property type="entry name" value="PASTA"/>
    <property type="match status" value="1"/>
</dbReference>
<comment type="caution">
    <text evidence="14">The sequence shown here is derived from an EMBL/GenBank/DDBJ whole genome shotgun (WGS) entry which is preliminary data.</text>
</comment>
<evidence type="ECO:0000259" key="13">
    <source>
        <dbReference type="PROSITE" id="PS51178"/>
    </source>
</evidence>
<dbReference type="SMART" id="SM00220">
    <property type="entry name" value="S_TKc"/>
    <property type="match status" value="1"/>
</dbReference>
<reference evidence="14 15" key="1">
    <citation type="submission" date="2021-08" db="EMBL/GenBank/DDBJ databases">
        <title>Streptomyces sp. PTM05 isolated from lichen.</title>
        <authorList>
            <person name="Somphong A."/>
            <person name="Phongsopitanun W."/>
            <person name="Tanasupawat S."/>
        </authorList>
    </citation>
    <scope>NUCLEOTIDE SEQUENCE [LARGE SCALE GENOMIC DNA]</scope>
    <source>
        <strain evidence="14 15">Ptm05</strain>
    </source>
</reference>
<feature type="domain" description="Protein kinase" evidence="12">
    <location>
        <begin position="11"/>
        <end position="283"/>
    </location>
</feature>
<keyword evidence="5 10" id="KW-0547">Nucleotide-binding</keyword>
<dbReference type="Pfam" id="PF03793">
    <property type="entry name" value="PASTA"/>
    <property type="match status" value="1"/>
</dbReference>
<evidence type="ECO:0000313" key="14">
    <source>
        <dbReference type="EMBL" id="MBY8883399.1"/>
    </source>
</evidence>
<feature type="compositionally biased region" description="Pro residues" evidence="11">
    <location>
        <begin position="295"/>
        <end position="308"/>
    </location>
</feature>
<evidence type="ECO:0000256" key="5">
    <source>
        <dbReference type="ARBA" id="ARBA00022741"/>
    </source>
</evidence>
<evidence type="ECO:0000256" key="9">
    <source>
        <dbReference type="ARBA" id="ARBA00048679"/>
    </source>
</evidence>
<dbReference type="GO" id="GO:0016301">
    <property type="term" value="F:kinase activity"/>
    <property type="evidence" value="ECO:0007669"/>
    <property type="project" value="UniProtKB-KW"/>
</dbReference>
<dbReference type="PROSITE" id="PS50011">
    <property type="entry name" value="PROTEIN_KINASE_DOM"/>
    <property type="match status" value="1"/>
</dbReference>
<evidence type="ECO:0000256" key="6">
    <source>
        <dbReference type="ARBA" id="ARBA00022777"/>
    </source>
</evidence>
<feature type="binding site" evidence="10">
    <location>
        <position position="40"/>
    </location>
    <ligand>
        <name>ATP</name>
        <dbReference type="ChEBI" id="CHEBI:30616"/>
    </ligand>
</feature>
<dbReference type="InterPro" id="IPR000719">
    <property type="entry name" value="Prot_kinase_dom"/>
</dbReference>
<evidence type="ECO:0000313" key="15">
    <source>
        <dbReference type="Proteomes" id="UP001198565"/>
    </source>
</evidence>
<feature type="region of interest" description="Disordered" evidence="11">
    <location>
        <begin position="283"/>
        <end position="308"/>
    </location>
</feature>
<evidence type="ECO:0000256" key="1">
    <source>
        <dbReference type="ARBA" id="ARBA00012513"/>
    </source>
</evidence>
<comment type="catalytic activity">
    <reaction evidence="8">
        <text>L-threonyl-[protein] + ATP = O-phospho-L-threonyl-[protein] + ADP + H(+)</text>
        <dbReference type="Rhea" id="RHEA:46608"/>
        <dbReference type="Rhea" id="RHEA-COMP:11060"/>
        <dbReference type="Rhea" id="RHEA-COMP:11605"/>
        <dbReference type="ChEBI" id="CHEBI:15378"/>
        <dbReference type="ChEBI" id="CHEBI:30013"/>
        <dbReference type="ChEBI" id="CHEBI:30616"/>
        <dbReference type="ChEBI" id="CHEBI:61977"/>
        <dbReference type="ChEBI" id="CHEBI:456216"/>
        <dbReference type="EC" id="2.7.11.1"/>
    </reaction>
</comment>
<evidence type="ECO:0000256" key="4">
    <source>
        <dbReference type="ARBA" id="ARBA00022737"/>
    </source>
</evidence>
<comment type="catalytic activity">
    <reaction evidence="9">
        <text>L-seryl-[protein] + ATP = O-phospho-L-seryl-[protein] + ADP + H(+)</text>
        <dbReference type="Rhea" id="RHEA:17989"/>
        <dbReference type="Rhea" id="RHEA-COMP:9863"/>
        <dbReference type="Rhea" id="RHEA-COMP:11604"/>
        <dbReference type="ChEBI" id="CHEBI:15378"/>
        <dbReference type="ChEBI" id="CHEBI:29999"/>
        <dbReference type="ChEBI" id="CHEBI:30616"/>
        <dbReference type="ChEBI" id="CHEBI:83421"/>
        <dbReference type="ChEBI" id="CHEBI:456216"/>
        <dbReference type="EC" id="2.7.11.1"/>
    </reaction>
</comment>
<dbReference type="Proteomes" id="UP001198565">
    <property type="component" value="Unassembled WGS sequence"/>
</dbReference>
<keyword evidence="4" id="KW-0677">Repeat</keyword>
<proteinExistence type="predicted"/>
<evidence type="ECO:0000259" key="12">
    <source>
        <dbReference type="PROSITE" id="PS50011"/>
    </source>
</evidence>
<feature type="domain" description="PASTA" evidence="13">
    <location>
        <begin position="369"/>
        <end position="437"/>
    </location>
</feature>
<evidence type="ECO:0000256" key="2">
    <source>
        <dbReference type="ARBA" id="ARBA00022527"/>
    </source>
</evidence>
<dbReference type="Pfam" id="PF00069">
    <property type="entry name" value="Pkinase"/>
    <property type="match status" value="1"/>
</dbReference>
<accession>A0ABS7QL56</accession>
<evidence type="ECO:0000256" key="10">
    <source>
        <dbReference type="PROSITE-ProRule" id="PRU10141"/>
    </source>
</evidence>
<dbReference type="Gene3D" id="3.30.10.20">
    <property type="match status" value="1"/>
</dbReference>
<dbReference type="PANTHER" id="PTHR43289">
    <property type="entry name" value="MITOGEN-ACTIVATED PROTEIN KINASE KINASE KINASE 20-RELATED"/>
    <property type="match status" value="1"/>
</dbReference>
<dbReference type="Gene3D" id="1.10.510.10">
    <property type="entry name" value="Transferase(Phosphotransferase) domain 1"/>
    <property type="match status" value="1"/>
</dbReference>
<dbReference type="CDD" id="cd14014">
    <property type="entry name" value="STKc_PknB_like"/>
    <property type="match status" value="1"/>
</dbReference>
<dbReference type="InterPro" id="IPR008271">
    <property type="entry name" value="Ser/Thr_kinase_AS"/>
</dbReference>
<dbReference type="EMBL" id="JAINVZ010000001">
    <property type="protein sequence ID" value="MBY8883399.1"/>
    <property type="molecule type" value="Genomic_DNA"/>
</dbReference>
<keyword evidence="2" id="KW-0723">Serine/threonine-protein kinase</keyword>
<sequence length="443" mass="46078">MDQRLVLAERYEVCGHLGRGGMAEVLRARDLRLGRDVAVKVLRAGSAADAAFRARFRREALSAAALNHPAVVSLFDAGEAEVDGERVPFIVMEYVRGSTLERLARGGPDGSRPSPERALRLTASVLDALEHAHAAGIVHRDIKPANVMVVDGGSADAVKVMDFGIARPLGARGVTITAASMVVGTAEYLSPEQARGADLDARTDLYSTGCLLYELLTGRPPFTGDSPLEVAWKHVEEEPVPPSRYAPGVPAACDALVLRALRKDREERFPDAAAMRDAVREALTRPHHAPSHAPQDPPHGAPQDPPPATVVDRVAVEAPAPGRGGARRTLLVSSAVVVAAVAVAGAIGVHAMRGASGDGSADASGTGTATGTVVAPDLRGQSLAQARRSARADRLRVGGVRAGACAGGTTQRTVCAQQPTPGSRVTPGTAVSLQVSPLLPRRG</sequence>
<organism evidence="14 15">
    <name type="scientific">Streptantibioticus parmotrematis</name>
    <dbReference type="NCBI Taxonomy" id="2873249"/>
    <lineage>
        <taxon>Bacteria</taxon>
        <taxon>Bacillati</taxon>
        <taxon>Actinomycetota</taxon>
        <taxon>Actinomycetes</taxon>
        <taxon>Kitasatosporales</taxon>
        <taxon>Streptomycetaceae</taxon>
        <taxon>Streptantibioticus</taxon>
    </lineage>
</organism>
<name>A0ABS7QL56_9ACTN</name>
<evidence type="ECO:0000256" key="3">
    <source>
        <dbReference type="ARBA" id="ARBA00022679"/>
    </source>
</evidence>
<feature type="compositionally biased region" description="Polar residues" evidence="11">
    <location>
        <begin position="414"/>
        <end position="423"/>
    </location>
</feature>
<keyword evidence="7 10" id="KW-0067">ATP-binding</keyword>
<dbReference type="EC" id="2.7.11.1" evidence="1"/>